<dbReference type="RefSeq" id="WP_015213091.1">
    <property type="nucleotide sequence ID" value="NC_019771.1"/>
</dbReference>
<organism evidence="2 3">
    <name type="scientific">Anabaena cylindrica (strain ATCC 27899 / PCC 7122)</name>
    <dbReference type="NCBI Taxonomy" id="272123"/>
    <lineage>
        <taxon>Bacteria</taxon>
        <taxon>Bacillati</taxon>
        <taxon>Cyanobacteriota</taxon>
        <taxon>Cyanophyceae</taxon>
        <taxon>Nostocales</taxon>
        <taxon>Nostocaceae</taxon>
        <taxon>Anabaena</taxon>
    </lineage>
</organism>
<dbReference type="eggNOG" id="COG2165">
    <property type="taxonomic scope" value="Bacteria"/>
</dbReference>
<protein>
    <recommendedName>
        <fullName evidence="4">Prepilin-type N-terminal cleavage/methylation domain-containing protein</fullName>
    </recommendedName>
</protein>
<dbReference type="EMBL" id="CP003659">
    <property type="protein sequence ID" value="AFZ56438.1"/>
    <property type="molecule type" value="Genomic_DNA"/>
</dbReference>
<keyword evidence="1" id="KW-0472">Membrane</keyword>
<proteinExistence type="predicted"/>
<sequence>MIKRKQQQTSHPDRNSGFTIIESLVAIVVVSILLAAIAPVIVLSTATRVQARRIELASHAAKTFIDGVRTGSITTPVVVSTLSTPTTGSPRNITATPGDYLVNTTKMPAPTSATGLYCLRKDNVINVISNISTDCLDINNINFFVQAGRIVQSTGLNDGYRLAIRVYRGDVEFGNSSNPVLVSQGNTKNQASTVTGGLGNKQAPLVEMTTDVSTRFTSFQALCQRLGAAPGRTCQ</sequence>
<accession>K9ZB59</accession>
<dbReference type="STRING" id="272123.Anacy_0861"/>
<evidence type="ECO:0000313" key="3">
    <source>
        <dbReference type="Proteomes" id="UP000010474"/>
    </source>
</evidence>
<evidence type="ECO:0000313" key="2">
    <source>
        <dbReference type="EMBL" id="AFZ56438.1"/>
    </source>
</evidence>
<feature type="transmembrane region" description="Helical" evidence="1">
    <location>
        <begin position="20"/>
        <end position="43"/>
    </location>
</feature>
<reference evidence="3" key="1">
    <citation type="journal article" date="2013" name="Proc. Natl. Acad. Sci. U.S.A.">
        <title>Improving the coverage of the cyanobacterial phylum using diversity-driven genome sequencing.</title>
        <authorList>
            <person name="Shih P.M."/>
            <person name="Wu D."/>
            <person name="Latifi A."/>
            <person name="Axen S.D."/>
            <person name="Fewer D.P."/>
            <person name="Talla E."/>
            <person name="Calteau A."/>
            <person name="Cai F."/>
            <person name="Tandeau de Marsac N."/>
            <person name="Rippka R."/>
            <person name="Herdman M."/>
            <person name="Sivonen K."/>
            <person name="Coursin T."/>
            <person name="Laurent T."/>
            <person name="Goodwin L."/>
            <person name="Nolan M."/>
            <person name="Davenport K.W."/>
            <person name="Han C.S."/>
            <person name="Rubin E.M."/>
            <person name="Eisen J.A."/>
            <person name="Woyke T."/>
            <person name="Gugger M."/>
            <person name="Kerfeld C.A."/>
        </authorList>
    </citation>
    <scope>NUCLEOTIDE SEQUENCE [LARGE SCALE GENOMIC DNA]</scope>
    <source>
        <strain evidence="3">ATCC 27899 / PCC 7122</strain>
    </source>
</reference>
<dbReference type="Proteomes" id="UP000010474">
    <property type="component" value="Chromosome"/>
</dbReference>
<keyword evidence="1" id="KW-1133">Transmembrane helix</keyword>
<name>K9ZB59_ANACC</name>
<dbReference type="NCBIfam" id="TIGR02532">
    <property type="entry name" value="IV_pilin_GFxxxE"/>
    <property type="match status" value="1"/>
</dbReference>
<evidence type="ECO:0008006" key="4">
    <source>
        <dbReference type="Google" id="ProtNLM"/>
    </source>
</evidence>
<keyword evidence="3" id="KW-1185">Reference proteome</keyword>
<dbReference type="KEGG" id="acy:Anacy_0861"/>
<dbReference type="Pfam" id="PF07963">
    <property type="entry name" value="N_methyl"/>
    <property type="match status" value="1"/>
</dbReference>
<keyword evidence="1" id="KW-0812">Transmembrane</keyword>
<dbReference type="PATRIC" id="fig|272123.3.peg.943"/>
<dbReference type="InterPro" id="IPR012902">
    <property type="entry name" value="N_methyl_site"/>
</dbReference>
<dbReference type="NCBIfam" id="NF038303">
    <property type="entry name" value="EPS_HpsB"/>
    <property type="match status" value="1"/>
</dbReference>
<gene>
    <name evidence="2" type="ordered locus">Anacy_0861</name>
</gene>
<evidence type="ECO:0000256" key="1">
    <source>
        <dbReference type="SAM" id="Phobius"/>
    </source>
</evidence>
<dbReference type="AlphaFoldDB" id="K9ZB59"/>
<dbReference type="HOGENOM" id="CLU_105815_0_0_3"/>